<dbReference type="GO" id="GO:0003677">
    <property type="term" value="F:DNA binding"/>
    <property type="evidence" value="ECO:0007669"/>
    <property type="project" value="UniProtKB-KW"/>
</dbReference>
<dbReference type="STRING" id="1160509.A0A3N4HCS3"/>
<sequence>SKVNKRQITRDHDLPYDKFCRRWNGRKSKSTRDPTNRLLNDEQDLALCEFLRRLDYTGVTPMKSTITLAANTLLRKAHSGSGKTPTAGTKWTSRWLKAHPDFHVKKQ</sequence>
<feature type="non-terminal residue" evidence="3">
    <location>
        <position position="1"/>
    </location>
</feature>
<dbReference type="Pfam" id="PF03221">
    <property type="entry name" value="HTH_Tnp_Tc5"/>
    <property type="match status" value="1"/>
</dbReference>
<keyword evidence="1" id="KW-0238">DNA-binding</keyword>
<organism evidence="3 4">
    <name type="scientific">Ascobolus immersus RN42</name>
    <dbReference type="NCBI Taxonomy" id="1160509"/>
    <lineage>
        <taxon>Eukaryota</taxon>
        <taxon>Fungi</taxon>
        <taxon>Dikarya</taxon>
        <taxon>Ascomycota</taxon>
        <taxon>Pezizomycotina</taxon>
        <taxon>Pezizomycetes</taxon>
        <taxon>Pezizales</taxon>
        <taxon>Ascobolaceae</taxon>
        <taxon>Ascobolus</taxon>
    </lineage>
</organism>
<name>A0A3N4HCS3_ASCIM</name>
<evidence type="ECO:0000259" key="2">
    <source>
        <dbReference type="Pfam" id="PF03221"/>
    </source>
</evidence>
<accession>A0A3N4HCS3</accession>
<dbReference type="InterPro" id="IPR006600">
    <property type="entry name" value="HTH_CenpB_DNA-bd_dom"/>
</dbReference>
<dbReference type="AlphaFoldDB" id="A0A3N4HCS3"/>
<evidence type="ECO:0000256" key="1">
    <source>
        <dbReference type="ARBA" id="ARBA00023125"/>
    </source>
</evidence>
<feature type="domain" description="HTH CENPB-type" evidence="2">
    <location>
        <begin position="40"/>
        <end position="103"/>
    </location>
</feature>
<dbReference type="EMBL" id="ML120019">
    <property type="protein sequence ID" value="RPA70898.1"/>
    <property type="molecule type" value="Genomic_DNA"/>
</dbReference>
<keyword evidence="4" id="KW-1185">Reference proteome</keyword>
<dbReference type="OrthoDB" id="4368338at2759"/>
<evidence type="ECO:0000313" key="3">
    <source>
        <dbReference type="EMBL" id="RPA70898.1"/>
    </source>
</evidence>
<reference evidence="3 4" key="1">
    <citation type="journal article" date="2018" name="Nat. Ecol. Evol.">
        <title>Pezizomycetes genomes reveal the molecular basis of ectomycorrhizal truffle lifestyle.</title>
        <authorList>
            <person name="Murat C."/>
            <person name="Payen T."/>
            <person name="Noel B."/>
            <person name="Kuo A."/>
            <person name="Morin E."/>
            <person name="Chen J."/>
            <person name="Kohler A."/>
            <person name="Krizsan K."/>
            <person name="Balestrini R."/>
            <person name="Da Silva C."/>
            <person name="Montanini B."/>
            <person name="Hainaut M."/>
            <person name="Levati E."/>
            <person name="Barry K.W."/>
            <person name="Belfiori B."/>
            <person name="Cichocki N."/>
            <person name="Clum A."/>
            <person name="Dockter R.B."/>
            <person name="Fauchery L."/>
            <person name="Guy J."/>
            <person name="Iotti M."/>
            <person name="Le Tacon F."/>
            <person name="Lindquist E.A."/>
            <person name="Lipzen A."/>
            <person name="Malagnac F."/>
            <person name="Mello A."/>
            <person name="Molinier V."/>
            <person name="Miyauchi S."/>
            <person name="Poulain J."/>
            <person name="Riccioni C."/>
            <person name="Rubini A."/>
            <person name="Sitrit Y."/>
            <person name="Splivallo R."/>
            <person name="Traeger S."/>
            <person name="Wang M."/>
            <person name="Zifcakova L."/>
            <person name="Wipf D."/>
            <person name="Zambonelli A."/>
            <person name="Paolocci F."/>
            <person name="Nowrousian M."/>
            <person name="Ottonello S."/>
            <person name="Baldrian P."/>
            <person name="Spatafora J.W."/>
            <person name="Henrissat B."/>
            <person name="Nagy L.G."/>
            <person name="Aury J.M."/>
            <person name="Wincker P."/>
            <person name="Grigoriev I.V."/>
            <person name="Bonfante P."/>
            <person name="Martin F.M."/>
        </authorList>
    </citation>
    <scope>NUCLEOTIDE SEQUENCE [LARGE SCALE GENOMIC DNA]</scope>
    <source>
        <strain evidence="3 4">RN42</strain>
    </source>
</reference>
<protein>
    <recommendedName>
        <fullName evidence="2">HTH CENPB-type domain-containing protein</fullName>
    </recommendedName>
</protein>
<dbReference type="Proteomes" id="UP000275078">
    <property type="component" value="Unassembled WGS sequence"/>
</dbReference>
<gene>
    <name evidence="3" type="ORF">BJ508DRAFT_183619</name>
</gene>
<proteinExistence type="predicted"/>
<evidence type="ECO:0000313" key="4">
    <source>
        <dbReference type="Proteomes" id="UP000275078"/>
    </source>
</evidence>
<feature type="non-terminal residue" evidence="3">
    <location>
        <position position="107"/>
    </location>
</feature>